<feature type="compositionally biased region" description="Low complexity" evidence="1">
    <location>
        <begin position="594"/>
        <end position="623"/>
    </location>
</feature>
<feature type="compositionally biased region" description="Polar residues" evidence="1">
    <location>
        <begin position="97"/>
        <end position="115"/>
    </location>
</feature>
<feature type="region of interest" description="Disordered" evidence="1">
    <location>
        <begin position="539"/>
        <end position="660"/>
    </location>
</feature>
<name>A0A0D2A4R6_9PEZI</name>
<dbReference type="InterPro" id="IPR058348">
    <property type="entry name" value="DUF8035"/>
</dbReference>
<evidence type="ECO:0000313" key="3">
    <source>
        <dbReference type="EMBL" id="KIW01460.1"/>
    </source>
</evidence>
<dbReference type="RefSeq" id="XP_016211329.1">
    <property type="nucleotide sequence ID" value="XM_016360957.1"/>
</dbReference>
<protein>
    <recommendedName>
        <fullName evidence="2">DUF8035 domain-containing protein</fullName>
    </recommendedName>
</protein>
<dbReference type="Pfam" id="PF26118">
    <property type="entry name" value="DUF8035"/>
    <property type="match status" value="1"/>
</dbReference>
<dbReference type="HOGENOM" id="CLU_401254_0_0_1"/>
<dbReference type="EMBL" id="KN847555">
    <property type="protein sequence ID" value="KIW01460.1"/>
    <property type="molecule type" value="Genomic_DNA"/>
</dbReference>
<evidence type="ECO:0000313" key="4">
    <source>
        <dbReference type="Proteomes" id="UP000053259"/>
    </source>
</evidence>
<feature type="compositionally biased region" description="Basic and acidic residues" evidence="1">
    <location>
        <begin position="581"/>
        <end position="593"/>
    </location>
</feature>
<proteinExistence type="predicted"/>
<feature type="domain" description="DUF8035" evidence="2">
    <location>
        <begin position="483"/>
        <end position="544"/>
    </location>
</feature>
<evidence type="ECO:0000256" key="1">
    <source>
        <dbReference type="SAM" id="MobiDB-lite"/>
    </source>
</evidence>
<feature type="compositionally biased region" description="Basic and acidic residues" evidence="1">
    <location>
        <begin position="629"/>
        <end position="654"/>
    </location>
</feature>
<dbReference type="VEuPathDB" id="FungiDB:PV09_07217"/>
<dbReference type="Proteomes" id="UP000053259">
    <property type="component" value="Unassembled WGS sequence"/>
</dbReference>
<reference evidence="3 4" key="1">
    <citation type="submission" date="2015-01" db="EMBL/GenBank/DDBJ databases">
        <title>The Genome Sequence of Ochroconis gallopava CBS43764.</title>
        <authorList>
            <consortium name="The Broad Institute Genomics Platform"/>
            <person name="Cuomo C."/>
            <person name="de Hoog S."/>
            <person name="Gorbushina A."/>
            <person name="Stielow B."/>
            <person name="Teixiera M."/>
            <person name="Abouelleil A."/>
            <person name="Chapman S.B."/>
            <person name="Priest M."/>
            <person name="Young S.K."/>
            <person name="Wortman J."/>
            <person name="Nusbaum C."/>
            <person name="Birren B."/>
        </authorList>
    </citation>
    <scope>NUCLEOTIDE SEQUENCE [LARGE SCALE GENOMIC DNA]</scope>
    <source>
        <strain evidence="3 4">CBS 43764</strain>
    </source>
</reference>
<dbReference type="InParanoid" id="A0A0D2A4R6"/>
<sequence length="686" mass="76468">MANDSVTTVLSIVAWGTRLTFGLYDFSAAQSAAPASEDVNRLAKEVNLLSQVLRQIGSRLKEDGSLPSQEAFNTVRQTLDQCQDVFREVESLVPLNPSRQNSQDGSALSSTTGSMSPWREDVEWNVLSQARAKYLLAHLEALRFTMSVMLQTLYTAKSIIWSNYERNQTASDAVVVEKSQMEILVVEQQLALLRAYRTYESFKRHIANAPLLCQSPKSQALIRRDEHGPNPRALVLYQEPTLAQTPLSANEADDLPKVRMVSSPYVDLLLSRWTRINTVEERLRLNERPREEPRREKFERRNWQAPAVESDWETEAYDRRGPPPTLRLTTDDPVLMHIDEERTMPSPIPAGPRPSSLQPHGPPFSPQSSKSWGPTSGGYFPQHVANGSRRHMSPGPSPLSSPRASFSDGLSAAPRSQSGAKGTGSDPRPQSPKQASKLAPIPYRLRINQWYWDYEDADLIGSNSKMSPHTAIKTVSKDTMPITEIFQEYVSREAIRQRGYEYTRVMRERVVNGRKQEDQCYCIEGALRPDQVQRLVELTERIRNPRASTRSPRSSRGGPASSAPAPPPLDRSHTAPVYGNKFRETHSGARDYESPSSARGKTSSGSSTSDDDTSSSYVGSSSRSKSRSRRDSGREYDERGTSWRKSSRDRDKRSGGGGKAQTLTKIAAGAGLATLLDGLPEMLSYL</sequence>
<feature type="compositionally biased region" description="Low complexity" evidence="1">
    <location>
        <begin position="326"/>
        <end position="335"/>
    </location>
</feature>
<feature type="region of interest" description="Disordered" evidence="1">
    <location>
        <begin position="309"/>
        <end position="439"/>
    </location>
</feature>
<dbReference type="GeneID" id="27315190"/>
<evidence type="ECO:0000259" key="2">
    <source>
        <dbReference type="Pfam" id="PF26118"/>
    </source>
</evidence>
<dbReference type="OrthoDB" id="5431013at2759"/>
<accession>A0A0D2A4R6</accession>
<feature type="compositionally biased region" description="Low complexity" evidence="1">
    <location>
        <begin position="545"/>
        <end position="563"/>
    </location>
</feature>
<organism evidence="3 4">
    <name type="scientific">Verruconis gallopava</name>
    <dbReference type="NCBI Taxonomy" id="253628"/>
    <lineage>
        <taxon>Eukaryota</taxon>
        <taxon>Fungi</taxon>
        <taxon>Dikarya</taxon>
        <taxon>Ascomycota</taxon>
        <taxon>Pezizomycotina</taxon>
        <taxon>Dothideomycetes</taxon>
        <taxon>Pleosporomycetidae</taxon>
        <taxon>Venturiales</taxon>
        <taxon>Sympoventuriaceae</taxon>
        <taxon>Verruconis</taxon>
    </lineage>
</organism>
<dbReference type="AlphaFoldDB" id="A0A0D2A4R6"/>
<gene>
    <name evidence="3" type="ORF">PV09_07217</name>
</gene>
<feature type="region of interest" description="Disordered" evidence="1">
    <location>
        <begin position="96"/>
        <end position="115"/>
    </location>
</feature>
<keyword evidence="4" id="KW-1185">Reference proteome</keyword>
<dbReference type="STRING" id="253628.A0A0D2A4R6"/>